<accession>A0A1E5XWA2</accession>
<feature type="signal peptide" evidence="1">
    <location>
        <begin position="1"/>
        <end position="17"/>
    </location>
</feature>
<evidence type="ECO:0000313" key="4">
    <source>
        <dbReference type="Proteomes" id="UP000095463"/>
    </source>
</evidence>
<name>A0A1E5XWA2_9HYPH</name>
<feature type="domain" description="VWFA" evidence="2">
    <location>
        <begin position="344"/>
        <end position="506"/>
    </location>
</feature>
<keyword evidence="4" id="KW-1185">Reference proteome</keyword>
<dbReference type="Proteomes" id="UP000095463">
    <property type="component" value="Unassembled WGS sequence"/>
</dbReference>
<dbReference type="SMART" id="SM00327">
    <property type="entry name" value="VWA"/>
    <property type="match status" value="1"/>
</dbReference>
<dbReference type="InterPro" id="IPR002035">
    <property type="entry name" value="VWF_A"/>
</dbReference>
<dbReference type="SUPFAM" id="SSF53850">
    <property type="entry name" value="Periplasmic binding protein-like II"/>
    <property type="match status" value="1"/>
</dbReference>
<proteinExistence type="predicted"/>
<evidence type="ECO:0000256" key="1">
    <source>
        <dbReference type="SAM" id="SignalP"/>
    </source>
</evidence>
<dbReference type="Pfam" id="PF13531">
    <property type="entry name" value="SBP_bac_11"/>
    <property type="match status" value="1"/>
</dbReference>
<dbReference type="SUPFAM" id="SSF53300">
    <property type="entry name" value="vWA-like"/>
    <property type="match status" value="1"/>
</dbReference>
<evidence type="ECO:0000313" key="3">
    <source>
        <dbReference type="EMBL" id="OEO32865.1"/>
    </source>
</evidence>
<comment type="caution">
    <text evidence="3">The sequence shown here is derived from an EMBL/GenBank/DDBJ whole genome shotgun (WGS) entry which is preliminary data.</text>
</comment>
<organism evidence="3 4">
    <name type="scientific">Devosia insulae DS-56</name>
    <dbReference type="NCBI Taxonomy" id="1116389"/>
    <lineage>
        <taxon>Bacteria</taxon>
        <taxon>Pseudomonadati</taxon>
        <taxon>Pseudomonadota</taxon>
        <taxon>Alphaproteobacteria</taxon>
        <taxon>Hyphomicrobiales</taxon>
        <taxon>Devosiaceae</taxon>
        <taxon>Devosia</taxon>
    </lineage>
</organism>
<evidence type="ECO:0000259" key="2">
    <source>
        <dbReference type="PROSITE" id="PS50234"/>
    </source>
</evidence>
<dbReference type="EMBL" id="LAJE02000051">
    <property type="protein sequence ID" value="OEO32865.1"/>
    <property type="molecule type" value="Genomic_DNA"/>
</dbReference>
<keyword evidence="1" id="KW-0732">Signal</keyword>
<reference evidence="3 4" key="1">
    <citation type="journal article" date="2015" name="Genome Announc.">
        <title>Genome Assemblies of Three Soil-Associated Devosia species: D. insulae, D. limi, and D. soli.</title>
        <authorList>
            <person name="Hassan Y.I."/>
            <person name="Lepp D."/>
            <person name="Zhou T."/>
        </authorList>
    </citation>
    <scope>NUCLEOTIDE SEQUENCE [LARGE SCALE GENOMIC DNA]</scope>
    <source>
        <strain evidence="3 4">DS-56</strain>
    </source>
</reference>
<gene>
    <name evidence="3" type="ORF">VW23_009540</name>
</gene>
<dbReference type="PROSITE" id="PS50234">
    <property type="entry name" value="VWFA"/>
    <property type="match status" value="1"/>
</dbReference>
<protein>
    <recommendedName>
        <fullName evidence="2">VWFA domain-containing protein</fullName>
    </recommendedName>
</protein>
<feature type="chain" id="PRO_5009190604" description="VWFA domain-containing protein" evidence="1">
    <location>
        <begin position="18"/>
        <end position="523"/>
    </location>
</feature>
<dbReference type="InterPro" id="IPR036465">
    <property type="entry name" value="vWFA_dom_sf"/>
</dbReference>
<dbReference type="AlphaFoldDB" id="A0A1E5XWA2"/>
<sequence length="523" mass="55816">MRALGVVVVALAALALAACDRESAKSFSFVAGSENTVLQPIVEAFCKQRNTTCTFSYEGSLDIGLALQSADGVAADAVWPASSVWIDLFDTGRKVKDLTSIAQMPVILGVRKSKAEELGWIGKDVLMADILAAVQQKRLSFLMTSATQSNSGASAYLAMLSSALGGKTVIEPGDLDDSTVRGTVQALLQGVTRSSGSSGWLADLYVEAAKSGSGYDAMWNYEAVLKETNDKLKPLNQEPLYAIYPADGVAVADSPLGFIDRGTGPETEKFFTELVAYLQSAEVQKQIAATGRRLPFSSDAIAATPEPDWNFDPTRIVTAIRLPEPAVIRQALDLYQVALRKPSLSALCLDFSGSMQGEGEQQLQAAMRFLLTPEQASQVLVQWSPEDRIIVLPFDGRVRSGFEATGDAEAQAALLAEVANEQADGGTDMYSCAADALTRIAAAPDRDDHLPAILILTDGRSEGDALGFLEQWRRIEPHVPVFGITFGDADKTQLDTLAAATSARVFDGRGDLAGAFRAARGYN</sequence>
<dbReference type="PROSITE" id="PS51257">
    <property type="entry name" value="PROKAR_LIPOPROTEIN"/>
    <property type="match status" value="1"/>
</dbReference>
<dbReference type="Pfam" id="PF00092">
    <property type="entry name" value="VWA"/>
    <property type="match status" value="1"/>
</dbReference>
<dbReference type="Gene3D" id="3.40.50.410">
    <property type="entry name" value="von Willebrand factor, type A domain"/>
    <property type="match status" value="1"/>
</dbReference>